<feature type="transmembrane region" description="Helical" evidence="1">
    <location>
        <begin position="79"/>
        <end position="101"/>
    </location>
</feature>
<keyword evidence="3" id="KW-1185">Reference proteome</keyword>
<evidence type="ECO:0000313" key="3">
    <source>
        <dbReference type="Proteomes" id="UP000076632"/>
    </source>
</evidence>
<dbReference type="EMBL" id="KV407455">
    <property type="protein sequence ID" value="KZF25022.1"/>
    <property type="molecule type" value="Genomic_DNA"/>
</dbReference>
<evidence type="ECO:0000313" key="2">
    <source>
        <dbReference type="EMBL" id="KZF25022.1"/>
    </source>
</evidence>
<name>A0A165IKF1_XYLHT</name>
<dbReference type="Proteomes" id="UP000076632">
    <property type="component" value="Unassembled WGS sequence"/>
</dbReference>
<evidence type="ECO:0000256" key="1">
    <source>
        <dbReference type="SAM" id="Phobius"/>
    </source>
</evidence>
<proteinExistence type="predicted"/>
<protein>
    <submittedName>
        <fullName evidence="2">Uncharacterized protein</fullName>
    </submittedName>
</protein>
<sequence length="115" mass="13126">MADSKAPRPSNATPSGSEEAFLQNIKNVETVEGTHTLEDGTVLYTKTWKVRCLLSVVLCPLSILLHSSSSLFFPHFFYFIFLLFFVFLIFPVIYFTLFLSFSRFPAISFLSFSHL</sequence>
<dbReference type="AlphaFoldDB" id="A0A165IKF1"/>
<dbReference type="RefSeq" id="XP_018190577.1">
    <property type="nucleotide sequence ID" value="XM_018336756.1"/>
</dbReference>
<dbReference type="InParanoid" id="A0A165IKF1"/>
<keyword evidence="1" id="KW-0472">Membrane</keyword>
<gene>
    <name evidence="2" type="ORF">L228DRAFT_60291</name>
</gene>
<dbReference type="GeneID" id="28901893"/>
<accession>A0A165IKF1</accession>
<keyword evidence="1" id="KW-1133">Transmembrane helix</keyword>
<reference evidence="2 3" key="1">
    <citation type="journal article" date="2016" name="Fungal Biol.">
        <title>The genome of Xylona heveae provides a window into fungal endophytism.</title>
        <authorList>
            <person name="Gazis R."/>
            <person name="Kuo A."/>
            <person name="Riley R."/>
            <person name="LaButti K."/>
            <person name="Lipzen A."/>
            <person name="Lin J."/>
            <person name="Amirebrahimi M."/>
            <person name="Hesse C.N."/>
            <person name="Spatafora J.W."/>
            <person name="Henrissat B."/>
            <person name="Hainaut M."/>
            <person name="Grigoriev I.V."/>
            <person name="Hibbett D.S."/>
        </authorList>
    </citation>
    <scope>NUCLEOTIDE SEQUENCE [LARGE SCALE GENOMIC DNA]</scope>
    <source>
        <strain evidence="2 3">TC161</strain>
    </source>
</reference>
<keyword evidence="1" id="KW-0812">Transmembrane</keyword>
<feature type="transmembrane region" description="Helical" evidence="1">
    <location>
        <begin position="52"/>
        <end position="73"/>
    </location>
</feature>
<organism evidence="2 3">
    <name type="scientific">Xylona heveae (strain CBS 132557 / TC161)</name>
    <dbReference type="NCBI Taxonomy" id="1328760"/>
    <lineage>
        <taxon>Eukaryota</taxon>
        <taxon>Fungi</taxon>
        <taxon>Dikarya</taxon>
        <taxon>Ascomycota</taxon>
        <taxon>Pezizomycotina</taxon>
        <taxon>Xylonomycetes</taxon>
        <taxon>Xylonales</taxon>
        <taxon>Xylonaceae</taxon>
        <taxon>Xylona</taxon>
    </lineage>
</organism>